<evidence type="ECO:0000256" key="12">
    <source>
        <dbReference type="ARBA" id="ARBA00023204"/>
    </source>
</evidence>
<dbReference type="HOGENOM" id="CLU_012348_11_4_1"/>
<dbReference type="Gene3D" id="3.30.1490.100">
    <property type="entry name" value="DNA polymerase, Y-family, little finger domain"/>
    <property type="match status" value="1"/>
</dbReference>
<dbReference type="PANTHER" id="PTHR11076:SF33">
    <property type="entry name" value="DNA POLYMERASE KAPPA"/>
    <property type="match status" value="1"/>
</dbReference>
<dbReference type="InterPro" id="IPR017961">
    <property type="entry name" value="DNA_pol_Y-fam_little_finger"/>
</dbReference>
<evidence type="ECO:0000256" key="5">
    <source>
        <dbReference type="ARBA" id="ARBA00022705"/>
    </source>
</evidence>
<evidence type="ECO:0000256" key="10">
    <source>
        <dbReference type="ARBA" id="ARBA00022842"/>
    </source>
</evidence>
<dbReference type="FunFam" id="3.40.1170.60:FF:000024">
    <property type="entry name" value="DNA polymerase kappa"/>
    <property type="match status" value="1"/>
</dbReference>
<dbReference type="PROSITE" id="PS51908">
    <property type="entry name" value="ZF_UBZ4"/>
    <property type="match status" value="1"/>
</dbReference>
<dbReference type="GO" id="GO:0006260">
    <property type="term" value="P:DNA replication"/>
    <property type="evidence" value="ECO:0007669"/>
    <property type="project" value="UniProtKB-KW"/>
</dbReference>
<evidence type="ECO:0000256" key="1">
    <source>
        <dbReference type="ARBA" id="ARBA00012417"/>
    </source>
</evidence>
<reference evidence="14" key="1">
    <citation type="submission" date="2007-07" db="EMBL/GenBank/DDBJ databases">
        <title>PCAP assembly of the Caenorhabditis remanei genome.</title>
        <authorList>
            <consortium name="The Caenorhabditis remanei Sequencing Consortium"/>
            <person name="Wilson R.K."/>
        </authorList>
    </citation>
    <scope>NUCLEOTIDE SEQUENCE [LARGE SCALE GENOMIC DNA]</scope>
    <source>
        <strain evidence="14">PB4641</strain>
    </source>
</reference>
<dbReference type="GO" id="GO:0008270">
    <property type="term" value="F:zinc ion binding"/>
    <property type="evidence" value="ECO:0007669"/>
    <property type="project" value="UniProtKB-KW"/>
</dbReference>
<keyword evidence="15" id="KW-1185">Reference proteome</keyword>
<dbReference type="eggNOG" id="KOG2094">
    <property type="taxonomic scope" value="Eukaryota"/>
</dbReference>
<evidence type="ECO:0000313" key="15">
    <source>
        <dbReference type="Proteomes" id="UP000008281"/>
    </source>
</evidence>
<dbReference type="InterPro" id="IPR043128">
    <property type="entry name" value="Rev_trsase/Diguanyl_cyclase"/>
</dbReference>
<evidence type="ECO:0000256" key="3">
    <source>
        <dbReference type="ARBA" id="ARBA00022679"/>
    </source>
</evidence>
<evidence type="ECO:0000256" key="13">
    <source>
        <dbReference type="ARBA" id="ARBA00049244"/>
    </source>
</evidence>
<dbReference type="InterPro" id="IPR006642">
    <property type="entry name" value="Rad18_UBZ4"/>
</dbReference>
<evidence type="ECO:0000256" key="9">
    <source>
        <dbReference type="ARBA" id="ARBA00022833"/>
    </source>
</evidence>
<keyword evidence="12" id="KW-0234">DNA repair</keyword>
<evidence type="ECO:0000256" key="11">
    <source>
        <dbReference type="ARBA" id="ARBA00022932"/>
    </source>
</evidence>
<dbReference type="InterPro" id="IPR043502">
    <property type="entry name" value="DNA/RNA_pol_sf"/>
</dbReference>
<dbReference type="FunFam" id="3.30.1490.100:FF:000004">
    <property type="entry name" value="DNA polymerase IV"/>
    <property type="match status" value="1"/>
</dbReference>
<dbReference type="InterPro" id="IPR001126">
    <property type="entry name" value="UmuC"/>
</dbReference>
<dbReference type="GO" id="GO:0009792">
    <property type="term" value="P:embryo development ending in birth or egg hatching"/>
    <property type="evidence" value="ECO:0007669"/>
    <property type="project" value="EnsemblMetazoa"/>
</dbReference>
<keyword evidence="8" id="KW-0863">Zinc-finger</keyword>
<dbReference type="EMBL" id="DS268461">
    <property type="protein sequence ID" value="EFP06252.1"/>
    <property type="molecule type" value="Genomic_DNA"/>
</dbReference>
<dbReference type="OMA" id="KYRTYDT"/>
<keyword evidence="9" id="KW-0862">Zinc</keyword>
<sequence>MLTFNDNKAGMTGLDKQKITKIIEENTSGSYSSFSKKQQQRIDEKVSEIKNRLESATREERHGAELFMKNLENKLESGRDLSRDCVCIDMDAYFAAVEMRDNPALRTVPMAVGSSAMLSTSNYLARRFGVRAGMPGFISKKLCPNLTLVPGNYSKYSKVSRQFSEIFMEYDGDVGMMSLDEAYIDLTDYVTMRTEKRVLKRHRYGGDCLCWLPRVTDPPDSENIEIDSSDCPKCAKTRIIYYDDVEFGVGREEIVREIRFRVEQLTGLTCSAGIAANFMLAKICSDFNKPNGQFVLENDREKILKFLEKLPIRKVEEMTVGGIGRVSEAHLQSMEIRTVGDMLLKKALFPLCFSPLAQESFLRTALGLPGRPSSSDPRRKSISVERTFSPTSDFKILIAEHTEICRMLEEDIRKSGVTGGKTITLKLKLSSFDVLTRSLTPSEVVTSLDDIQKYSMELLERERGKEIRLLGVRLSQLVFEEEKKSKTIADFWNEKKQQMASEDVMSSDDNDIIMMDTRPCPICGEDVENRLEILNSHVDECILKMGDTSDGPDLICVTVEKKVKKPEIQKTSGWKVQSKKRKTQEQKTVAKRKVATIDSFWKKI</sequence>
<keyword evidence="4" id="KW-0548">Nucleotidyltransferase</keyword>
<dbReference type="GO" id="GO:0005634">
    <property type="term" value="C:nucleus"/>
    <property type="evidence" value="ECO:0007669"/>
    <property type="project" value="TreeGrafter"/>
</dbReference>
<keyword evidence="11" id="KW-0239">DNA-directed DNA polymerase</keyword>
<dbReference type="PANTHER" id="PTHR11076">
    <property type="entry name" value="DNA REPAIR POLYMERASE UMUC / TRANSFERASE FAMILY MEMBER"/>
    <property type="match status" value="1"/>
</dbReference>
<dbReference type="Gene3D" id="1.10.150.810">
    <property type="match status" value="2"/>
</dbReference>
<dbReference type="SUPFAM" id="SSF100879">
    <property type="entry name" value="Lesion bypass DNA polymerase (Y-family), little finger domain"/>
    <property type="match status" value="1"/>
</dbReference>
<proteinExistence type="predicted"/>
<keyword evidence="10" id="KW-0460">Magnesium</keyword>
<dbReference type="Gene3D" id="3.40.1170.60">
    <property type="match status" value="1"/>
</dbReference>
<dbReference type="STRING" id="31234.E3MNW1"/>
<dbReference type="OrthoDB" id="1747274at2759"/>
<keyword evidence="5" id="KW-0235">DNA replication</keyword>
<dbReference type="InterPro" id="IPR022880">
    <property type="entry name" value="DNApol_IV"/>
</dbReference>
<dbReference type="EC" id="2.7.7.7" evidence="1"/>
<dbReference type="GO" id="GO:0006281">
    <property type="term" value="P:DNA repair"/>
    <property type="evidence" value="ECO:0007669"/>
    <property type="project" value="UniProtKB-KW"/>
</dbReference>
<dbReference type="GO" id="GO:0042276">
    <property type="term" value="P:error-prone translesion synthesis"/>
    <property type="evidence" value="ECO:0007669"/>
    <property type="project" value="EnsemblMetazoa"/>
</dbReference>
<accession>E3MNW1</accession>
<evidence type="ECO:0000256" key="6">
    <source>
        <dbReference type="ARBA" id="ARBA00022723"/>
    </source>
</evidence>
<dbReference type="AlphaFoldDB" id="E3MNW1"/>
<keyword evidence="3" id="KW-0808">Transferase</keyword>
<evidence type="ECO:0000256" key="4">
    <source>
        <dbReference type="ARBA" id="ARBA00022695"/>
    </source>
</evidence>
<evidence type="ECO:0000313" key="14">
    <source>
        <dbReference type="EMBL" id="EFP06252.1"/>
    </source>
</evidence>
<evidence type="ECO:0000256" key="7">
    <source>
        <dbReference type="ARBA" id="ARBA00022763"/>
    </source>
</evidence>
<dbReference type="InterPro" id="IPR050116">
    <property type="entry name" value="DNA_polymerase-Y"/>
</dbReference>
<gene>
    <name evidence="14" type="primary">Cre-polk-1</name>
    <name evidence="14" type="ORF">CRE_06804</name>
</gene>
<name>E3MNW1_CAERE</name>
<dbReference type="Gene3D" id="3.30.70.270">
    <property type="match status" value="1"/>
</dbReference>
<dbReference type="InterPro" id="IPR036775">
    <property type="entry name" value="DNA_pol_Y-fam_lit_finger_sf"/>
</dbReference>
<evidence type="ECO:0000256" key="8">
    <source>
        <dbReference type="ARBA" id="ARBA00022771"/>
    </source>
</evidence>
<dbReference type="Pfam" id="PF11799">
    <property type="entry name" value="IMS_C"/>
    <property type="match status" value="1"/>
</dbReference>
<dbReference type="FunCoup" id="E3MNW1">
    <property type="interactions" value="2773"/>
</dbReference>
<comment type="catalytic activity">
    <reaction evidence="13">
        <text>DNA(n) + a 2'-deoxyribonucleoside 5'-triphosphate = DNA(n+1) + diphosphate</text>
        <dbReference type="Rhea" id="RHEA:22508"/>
        <dbReference type="Rhea" id="RHEA-COMP:17339"/>
        <dbReference type="Rhea" id="RHEA-COMP:17340"/>
        <dbReference type="ChEBI" id="CHEBI:33019"/>
        <dbReference type="ChEBI" id="CHEBI:61560"/>
        <dbReference type="ChEBI" id="CHEBI:173112"/>
        <dbReference type="EC" id="2.7.7.7"/>
    </reaction>
</comment>
<dbReference type="PROSITE" id="PS50173">
    <property type="entry name" value="UMUC"/>
    <property type="match status" value="1"/>
</dbReference>
<dbReference type="CDD" id="cd03586">
    <property type="entry name" value="PolY_Pol_IV_kappa"/>
    <property type="match status" value="1"/>
</dbReference>
<dbReference type="GO" id="GO:0003887">
    <property type="term" value="F:DNA-directed DNA polymerase activity"/>
    <property type="evidence" value="ECO:0007669"/>
    <property type="project" value="UniProtKB-KW"/>
</dbReference>
<dbReference type="Pfam" id="PF00817">
    <property type="entry name" value="IMS"/>
    <property type="match status" value="1"/>
</dbReference>
<dbReference type="GO" id="GO:0003684">
    <property type="term" value="F:damaged DNA binding"/>
    <property type="evidence" value="ECO:0007669"/>
    <property type="project" value="InterPro"/>
</dbReference>
<keyword evidence="7" id="KW-0227">DNA damage</keyword>
<dbReference type="Gene3D" id="3.30.160.60">
    <property type="entry name" value="Classic Zinc Finger"/>
    <property type="match status" value="1"/>
</dbReference>
<dbReference type="Proteomes" id="UP000008281">
    <property type="component" value="Unassembled WGS sequence"/>
</dbReference>
<evidence type="ECO:0000256" key="2">
    <source>
        <dbReference type="ARBA" id="ARBA00016178"/>
    </source>
</evidence>
<dbReference type="SUPFAM" id="SSF56672">
    <property type="entry name" value="DNA/RNA polymerases"/>
    <property type="match status" value="1"/>
</dbReference>
<protein>
    <recommendedName>
        <fullName evidence="2">DNA polymerase kappa</fullName>
        <ecNumber evidence="1">2.7.7.7</ecNumber>
    </recommendedName>
</protein>
<keyword evidence="6" id="KW-0479">Metal-binding</keyword>
<organism evidence="15">
    <name type="scientific">Caenorhabditis remanei</name>
    <name type="common">Caenorhabditis vulgaris</name>
    <dbReference type="NCBI Taxonomy" id="31234"/>
    <lineage>
        <taxon>Eukaryota</taxon>
        <taxon>Metazoa</taxon>
        <taxon>Ecdysozoa</taxon>
        <taxon>Nematoda</taxon>
        <taxon>Chromadorea</taxon>
        <taxon>Rhabditida</taxon>
        <taxon>Rhabditina</taxon>
        <taxon>Rhabditomorpha</taxon>
        <taxon>Rhabditoidea</taxon>
        <taxon>Rhabditidae</taxon>
        <taxon>Peloderinae</taxon>
        <taxon>Caenorhabditis</taxon>
    </lineage>
</organism>